<proteinExistence type="predicted"/>
<evidence type="ECO:0000313" key="3">
    <source>
        <dbReference type="Proteomes" id="UP001159363"/>
    </source>
</evidence>
<dbReference type="Gene3D" id="3.30.420.10">
    <property type="entry name" value="Ribonuclease H-like superfamily/Ribonuclease H"/>
    <property type="match status" value="1"/>
</dbReference>
<organism evidence="2 3">
    <name type="scientific">Dryococelus australis</name>
    <dbReference type="NCBI Taxonomy" id="614101"/>
    <lineage>
        <taxon>Eukaryota</taxon>
        <taxon>Metazoa</taxon>
        <taxon>Ecdysozoa</taxon>
        <taxon>Arthropoda</taxon>
        <taxon>Hexapoda</taxon>
        <taxon>Insecta</taxon>
        <taxon>Pterygota</taxon>
        <taxon>Neoptera</taxon>
        <taxon>Polyneoptera</taxon>
        <taxon>Phasmatodea</taxon>
        <taxon>Verophasmatodea</taxon>
        <taxon>Anareolatae</taxon>
        <taxon>Phasmatidae</taxon>
        <taxon>Eurycanthinae</taxon>
        <taxon>Dryococelus</taxon>
    </lineage>
</organism>
<reference evidence="2 3" key="1">
    <citation type="submission" date="2023-02" db="EMBL/GenBank/DDBJ databases">
        <title>LHISI_Scaffold_Assembly.</title>
        <authorList>
            <person name="Stuart O.P."/>
            <person name="Cleave R."/>
            <person name="Magrath M.J.L."/>
            <person name="Mikheyev A.S."/>
        </authorList>
    </citation>
    <scope>NUCLEOTIDE SEQUENCE [LARGE SCALE GENOMIC DNA]</scope>
    <source>
        <strain evidence="2">Daus_M_001</strain>
        <tissue evidence="2">Leg muscle</tissue>
    </source>
</reference>
<keyword evidence="3" id="KW-1185">Reference proteome</keyword>
<name>A0ABQ9H936_9NEOP</name>
<gene>
    <name evidence="2" type="ORF">PR048_017288</name>
</gene>
<protein>
    <recommendedName>
        <fullName evidence="4">Transposase</fullName>
    </recommendedName>
</protein>
<dbReference type="Proteomes" id="UP001159363">
    <property type="component" value="Chromosome 5"/>
</dbReference>
<dbReference type="EMBL" id="JARBHB010000006">
    <property type="protein sequence ID" value="KAJ8880817.1"/>
    <property type="molecule type" value="Genomic_DNA"/>
</dbReference>
<feature type="region of interest" description="Disordered" evidence="1">
    <location>
        <begin position="486"/>
        <end position="527"/>
    </location>
</feature>
<evidence type="ECO:0000256" key="1">
    <source>
        <dbReference type="SAM" id="MobiDB-lite"/>
    </source>
</evidence>
<feature type="compositionally biased region" description="Basic and acidic residues" evidence="1">
    <location>
        <begin position="493"/>
        <end position="506"/>
    </location>
</feature>
<accession>A0ABQ9H936</accession>
<evidence type="ECO:0008006" key="4">
    <source>
        <dbReference type="Google" id="ProtNLM"/>
    </source>
</evidence>
<evidence type="ECO:0000313" key="2">
    <source>
        <dbReference type="EMBL" id="KAJ8880817.1"/>
    </source>
</evidence>
<sequence length="527" mass="59004">MINGFRAKGGSISETATYVNCSHASVVKVYREWTNGAIGNNLCGNCGAPRAVDVRGQPTGCSGIQLTVQMNQGASRYVSTTTVQRTLRRIGLRSRRRYGDWTAADWRRVAFSDVSCFQLQKTDARQRVRRETLGNRHPAAIAGRTQGGGGSVMVWRMFPFGYESILGDHVHSYMMIVFPLEDGIVQHDNTPCHTARCVCAWLGENDQDVKVISWPPNSPDLNTTEHLCDHLDRRVRRLSPPPRTLQQLWNVLYIAWLQIPVETYQHLTESLLAHLAVLRAAKAALECKGGGKREYPRVNPPASGIVQHYSHMRKSGSEPAGDRTRITVHDVSSGAKETQVWVTTKNAAVSEHDTLAQRREWNDGGGGDAQNAQIRLQNPPTVDIVQDDLHVRKPAPPLNELGSRWWETRSQAATSPRPLIYRALFLRNLPRALLRALSRFRSVTTTLSFLSDFTQTADAKMLEIMLKSARAHQRLYNPVQIERPESVLSDVMKPSRESESIRERSRGQSRPGPMPESYSPDTTSNSQ</sequence>
<comment type="caution">
    <text evidence="2">The sequence shown here is derived from an EMBL/GenBank/DDBJ whole genome shotgun (WGS) entry which is preliminary data.</text>
</comment>
<dbReference type="InterPro" id="IPR036397">
    <property type="entry name" value="RNaseH_sf"/>
</dbReference>